<gene>
    <name evidence="2" type="ORF">SERIO_v1c11370</name>
</gene>
<protein>
    <recommendedName>
        <fullName evidence="4">Lipoprotein</fullName>
    </recommendedName>
</protein>
<feature type="signal peptide" evidence="1">
    <location>
        <begin position="1"/>
        <end position="22"/>
    </location>
</feature>
<dbReference type="PROSITE" id="PS51257">
    <property type="entry name" value="PROKAR_LIPOPROTEIN"/>
    <property type="match status" value="1"/>
</dbReference>
<reference evidence="2 3" key="1">
    <citation type="journal article" date="2015" name="Genome Biol. Evol.">
        <title>Found and Lost: The Fates of Horizontally Acquired Genes in Arthropod-Symbiotic Spiroplasma.</title>
        <authorList>
            <person name="Lo W.S."/>
            <person name="Gasparich G.E."/>
            <person name="Kuo C.H."/>
        </authorList>
    </citation>
    <scope>NUCLEOTIDE SEQUENCE [LARGE SCALE GENOMIC DNA]</scope>
    <source>
        <strain evidence="3">TDA-040725-5</strain>
    </source>
</reference>
<accession>A0A0H3XJC5</accession>
<dbReference type="EMBL" id="CP011856">
    <property type="protein sequence ID" value="AKM54690.1"/>
    <property type="molecule type" value="Genomic_DNA"/>
</dbReference>
<dbReference type="PATRIC" id="fig|743698.3.peg.1148"/>
<organism evidence="2 3">
    <name type="scientific">Spiroplasma eriocheiris</name>
    <dbReference type="NCBI Taxonomy" id="315358"/>
    <lineage>
        <taxon>Bacteria</taxon>
        <taxon>Bacillati</taxon>
        <taxon>Mycoplasmatota</taxon>
        <taxon>Mollicutes</taxon>
        <taxon>Entomoplasmatales</taxon>
        <taxon>Spiroplasmataceae</taxon>
        <taxon>Spiroplasma</taxon>
    </lineage>
</organism>
<proteinExistence type="predicted"/>
<keyword evidence="3" id="KW-1185">Reference proteome</keyword>
<dbReference type="NCBIfam" id="NF038029">
    <property type="entry name" value="LP_plasma"/>
    <property type="match status" value="1"/>
</dbReference>
<evidence type="ECO:0000313" key="3">
    <source>
        <dbReference type="Proteomes" id="UP000035661"/>
    </source>
</evidence>
<evidence type="ECO:0000256" key="1">
    <source>
        <dbReference type="SAM" id="SignalP"/>
    </source>
</evidence>
<sequence length="240" mass="26608">MKKLLSILGSVTLIGSSTPALASCAGNHHSNIPPEPDTIDQVINDVIKKVRGEFLIGGQNKYLNAGDIKEGDSILQLLDQNYGKKQEILLTDQKITTAFNTVVQNVLRAISQNLLKDSIFKSYFTSIPVDKILVFNPAKTVYKQEPLLWKPGGDQTFGIPKDQYQKILQDSNITSLDKIWTNVSFSLNIKDLRTGKIIQHTSDTNTNFLLANQGADIANLISESGKKLLENWKKPILSLD</sequence>
<evidence type="ECO:0008006" key="4">
    <source>
        <dbReference type="Google" id="ProtNLM"/>
    </source>
</evidence>
<name>A0A0H3XJC5_9MOLU</name>
<dbReference type="InterPro" id="IPR054816">
    <property type="entry name" value="Lipoprotein_mollicutes-type_CS"/>
</dbReference>
<feature type="chain" id="PRO_5005203894" description="Lipoprotein" evidence="1">
    <location>
        <begin position="23"/>
        <end position="240"/>
    </location>
</feature>
<dbReference type="AlphaFoldDB" id="A0A0H3XJC5"/>
<evidence type="ECO:0000313" key="2">
    <source>
        <dbReference type="EMBL" id="AKM54690.1"/>
    </source>
</evidence>
<reference evidence="3" key="2">
    <citation type="submission" date="2015-06" db="EMBL/GenBank/DDBJ databases">
        <title>Complete genome sequence of Spiroplasma eriocheiris TDA-040725-5 (DSM 21848).</title>
        <authorList>
            <person name="Lo W.-S."/>
            <person name="Kuo C.-H."/>
        </authorList>
    </citation>
    <scope>NUCLEOTIDE SEQUENCE [LARGE SCALE GENOMIC DNA]</scope>
    <source>
        <strain evidence="3">TDA-040725-5</strain>
    </source>
</reference>
<dbReference type="KEGG" id="seri:SERIO_v1c11370"/>
<dbReference type="RefSeq" id="WP_047791871.1">
    <property type="nucleotide sequence ID" value="NZ_CP011856.1"/>
</dbReference>
<keyword evidence="1" id="KW-0732">Signal</keyword>
<dbReference type="Proteomes" id="UP000035661">
    <property type="component" value="Chromosome"/>
</dbReference>